<accession>A0A6V7RAU9</accession>
<protein>
    <recommendedName>
        <fullName evidence="2">Xylose isomerase-like TIM barrel domain-containing protein</fullName>
    </recommendedName>
</protein>
<dbReference type="Proteomes" id="UP000589351">
    <property type="component" value="Unassembled WGS sequence"/>
</dbReference>
<evidence type="ECO:0000256" key="1">
    <source>
        <dbReference type="SAM" id="Coils"/>
    </source>
</evidence>
<dbReference type="InterPro" id="IPR013022">
    <property type="entry name" value="Xyl_isomerase-like_TIM-brl"/>
</dbReference>
<keyword evidence="4" id="KW-1185">Reference proteome</keyword>
<organism evidence="3 4">
    <name type="scientific">Jeotgalicoccus meleagridis</name>
    <dbReference type="NCBI Taxonomy" id="2759181"/>
    <lineage>
        <taxon>Bacteria</taxon>
        <taxon>Bacillati</taxon>
        <taxon>Bacillota</taxon>
        <taxon>Bacilli</taxon>
        <taxon>Bacillales</taxon>
        <taxon>Staphylococcaceae</taxon>
        <taxon>Jeotgalicoccus</taxon>
    </lineage>
</organism>
<dbReference type="InterPro" id="IPR036237">
    <property type="entry name" value="Xyl_isomerase-like_sf"/>
</dbReference>
<name>A0A6V7RAU9_9STAP</name>
<feature type="domain" description="Xylose isomerase-like TIM barrel" evidence="2">
    <location>
        <begin position="38"/>
        <end position="259"/>
    </location>
</feature>
<dbReference type="RefSeq" id="WP_185125147.1">
    <property type="nucleotide sequence ID" value="NZ_CAJEWD010000004.1"/>
</dbReference>
<comment type="caution">
    <text evidence="3">The sequence shown here is derived from an EMBL/GenBank/DDBJ whole genome shotgun (WGS) entry which is preliminary data.</text>
</comment>
<gene>
    <name evidence="3" type="ORF">JEODO184_00603</name>
</gene>
<evidence type="ECO:0000313" key="3">
    <source>
        <dbReference type="EMBL" id="CAD2073995.1"/>
    </source>
</evidence>
<proteinExistence type="predicted"/>
<dbReference type="Gene3D" id="3.20.20.150">
    <property type="entry name" value="Divalent-metal-dependent TIM barrel enzymes"/>
    <property type="match status" value="1"/>
</dbReference>
<dbReference type="SUPFAM" id="SSF51658">
    <property type="entry name" value="Xylose isomerase-like"/>
    <property type="match status" value="1"/>
</dbReference>
<dbReference type="Pfam" id="PF01261">
    <property type="entry name" value="AP_endonuc_2"/>
    <property type="match status" value="1"/>
</dbReference>
<keyword evidence="1" id="KW-0175">Coiled coil</keyword>
<dbReference type="PANTHER" id="PTHR12110">
    <property type="entry name" value="HYDROXYPYRUVATE ISOMERASE"/>
    <property type="match status" value="1"/>
</dbReference>
<dbReference type="EMBL" id="CAJEWD010000004">
    <property type="protein sequence ID" value="CAD2073995.1"/>
    <property type="molecule type" value="Genomic_DNA"/>
</dbReference>
<dbReference type="InterPro" id="IPR050312">
    <property type="entry name" value="IolE/XylAMocC-like"/>
</dbReference>
<feature type="coiled-coil region" evidence="1">
    <location>
        <begin position="109"/>
        <end position="139"/>
    </location>
</feature>
<reference evidence="3 4" key="1">
    <citation type="submission" date="2020-07" db="EMBL/GenBank/DDBJ databases">
        <authorList>
            <person name="Criscuolo A."/>
        </authorList>
    </citation>
    <scope>NUCLEOTIDE SEQUENCE [LARGE SCALE GENOMIC DNA]</scope>
    <source>
        <strain evidence="3">CIP111649</strain>
    </source>
</reference>
<dbReference type="AlphaFoldDB" id="A0A6V7RAU9"/>
<sequence>MNILLSTNAFIKTGFNPLKELLSNYGTFQFGLELFPNFENENFEKELLEIRDIIKDRPLSMHGPYFKVEHTAEKGTESYDYAMEQIEQTLRVCEDLNINHLVFHHNNKKINDENKLKSLSESKKNLQELNEICKKSNVEILVENAGVYDKENVLFNEKEFIEMCKEEGNNVLIDIGHVNANKWSLENIITSLKNQITHYHLHNNSAGRDDHNRIHDGSLDFERFISLYNTHTPNATLVLEYNYDLGNYIKAIQEDLDYLFKTFKANN</sequence>
<evidence type="ECO:0000313" key="4">
    <source>
        <dbReference type="Proteomes" id="UP000589351"/>
    </source>
</evidence>
<evidence type="ECO:0000259" key="2">
    <source>
        <dbReference type="Pfam" id="PF01261"/>
    </source>
</evidence>